<reference evidence="2" key="1">
    <citation type="submission" date="2020-09" db="EMBL/GenBank/DDBJ databases">
        <title>Comparative genome analyses of four rice-infecting Rhizoctonia solani isolates reveal extensive enrichment of homogalacturonan modification genes.</title>
        <authorList>
            <person name="Lee D.-Y."/>
            <person name="Jeon J."/>
            <person name="Kim K.-T."/>
            <person name="Cheong K."/>
            <person name="Song H."/>
            <person name="Choi G."/>
            <person name="Ko J."/>
            <person name="Opiyo S.O."/>
            <person name="Zuo S."/>
            <person name="Madhav S."/>
            <person name="Lee Y.-H."/>
            <person name="Wang G.-L."/>
        </authorList>
    </citation>
    <scope>NUCLEOTIDE SEQUENCE</scope>
    <source>
        <strain evidence="2">AG1-IA B2</strain>
    </source>
</reference>
<evidence type="ECO:0000256" key="1">
    <source>
        <dbReference type="SAM" id="MobiDB-lite"/>
    </source>
</evidence>
<proteinExistence type="predicted"/>
<comment type="caution">
    <text evidence="2">The sequence shown here is derived from an EMBL/GenBank/DDBJ whole genome shotgun (WGS) entry which is preliminary data.</text>
</comment>
<dbReference type="EMBL" id="JACYCF010000005">
    <property type="protein sequence ID" value="KAF8757040.1"/>
    <property type="molecule type" value="Genomic_DNA"/>
</dbReference>
<dbReference type="AlphaFoldDB" id="A0A8H7II10"/>
<evidence type="ECO:0000313" key="2">
    <source>
        <dbReference type="EMBL" id="KAF8757040.1"/>
    </source>
</evidence>
<feature type="region of interest" description="Disordered" evidence="1">
    <location>
        <begin position="199"/>
        <end position="256"/>
    </location>
</feature>
<feature type="compositionally biased region" description="Acidic residues" evidence="1">
    <location>
        <begin position="199"/>
        <end position="208"/>
    </location>
</feature>
<evidence type="ECO:0000313" key="3">
    <source>
        <dbReference type="Proteomes" id="UP000614334"/>
    </source>
</evidence>
<dbReference type="Proteomes" id="UP000614334">
    <property type="component" value="Unassembled WGS sequence"/>
</dbReference>
<feature type="compositionally biased region" description="Acidic residues" evidence="1">
    <location>
        <begin position="216"/>
        <end position="229"/>
    </location>
</feature>
<organism evidence="2 3">
    <name type="scientific">Rhizoctonia solani</name>
    <dbReference type="NCBI Taxonomy" id="456999"/>
    <lineage>
        <taxon>Eukaryota</taxon>
        <taxon>Fungi</taxon>
        <taxon>Dikarya</taxon>
        <taxon>Basidiomycota</taxon>
        <taxon>Agaricomycotina</taxon>
        <taxon>Agaricomycetes</taxon>
        <taxon>Cantharellales</taxon>
        <taxon>Ceratobasidiaceae</taxon>
        <taxon>Rhizoctonia</taxon>
    </lineage>
</organism>
<accession>A0A8H7II10</accession>
<protein>
    <submittedName>
        <fullName evidence="2">Uncharacterized protein</fullName>
    </submittedName>
</protein>
<gene>
    <name evidence="2" type="ORF">RHS01_04104</name>
</gene>
<feature type="compositionally biased region" description="Basic and acidic residues" evidence="1">
    <location>
        <begin position="239"/>
        <end position="256"/>
    </location>
</feature>
<sequence length="256" mass="28332">MATHVRNAVTRQLSRSREIGLTPLDADPTDNHHANNIGTCRKEEVYIVYAALENSTQLYSKTSRGLFVYTPVQVFPLAKPVWSTGAEQVEVEVVATGDIYHVDIDIAKRMGIIQGKHIFLIRAYIRHSNLDLSSFSIEIEGANSESPFRLTGCSTQDFERALTFCAEDRSCTKPPSQELAHILKETATPLFADLAIADEGDDDDEEDGSYSPSESDSSDSGEEYSDTDPTDFGTANIQAEREEYEAKEKGKEQLGL</sequence>
<name>A0A8H7II10_9AGAM</name>